<gene>
    <name evidence="2" type="ORF">H9Q13_05570</name>
</gene>
<reference evidence="2 3" key="1">
    <citation type="submission" date="2020-09" db="EMBL/GenBank/DDBJ databases">
        <title>Genome sequencing and assembly of Pontibacter sp.</title>
        <authorList>
            <person name="Chhetri G."/>
        </authorList>
    </citation>
    <scope>NUCLEOTIDE SEQUENCE [LARGE SCALE GENOMIC DNA]</scope>
    <source>
        <strain evidence="2 3">JH31</strain>
    </source>
</reference>
<dbReference type="Pfam" id="PF04264">
    <property type="entry name" value="YceI"/>
    <property type="match status" value="1"/>
</dbReference>
<comment type="caution">
    <text evidence="2">The sequence shown here is derived from an EMBL/GenBank/DDBJ whole genome shotgun (WGS) entry which is preliminary data.</text>
</comment>
<dbReference type="InterPro" id="IPR036761">
    <property type="entry name" value="TTHA0802/YceI-like_sf"/>
</dbReference>
<dbReference type="SUPFAM" id="SSF101874">
    <property type="entry name" value="YceI-like"/>
    <property type="match status" value="1"/>
</dbReference>
<proteinExistence type="predicted"/>
<accession>A0ABR7XG92</accession>
<dbReference type="PANTHER" id="PTHR34406:SF1">
    <property type="entry name" value="PROTEIN YCEI"/>
    <property type="match status" value="1"/>
</dbReference>
<dbReference type="Proteomes" id="UP000625551">
    <property type="component" value="Unassembled WGS sequence"/>
</dbReference>
<dbReference type="PANTHER" id="PTHR34406">
    <property type="entry name" value="PROTEIN YCEI"/>
    <property type="match status" value="1"/>
</dbReference>
<dbReference type="RefSeq" id="WP_191182790.1">
    <property type="nucleotide sequence ID" value="NZ_JACXAJ010000002.1"/>
</dbReference>
<name>A0ABR7XG92_9BACT</name>
<dbReference type="EMBL" id="JACXAJ010000002">
    <property type="protein sequence ID" value="MBD1396628.1"/>
    <property type="molecule type" value="Genomic_DNA"/>
</dbReference>
<sequence length="182" mass="20108">MKLYLLTLLFLLTAFSGVKGQDLYYAKKVETGFFSEARFENIEAASNAGISVLNTRSGEIAFKIPIRSFVFANGLMQEHFNETYLESDKYPNATFSGKLVERIDFAIPGSYPVKATGTLTVHGVPQKRTIAGTVQVLGNSIVLTANFLVPVADHEIDIPKDKLSNISQEIKINLKASYEPKK</sequence>
<organism evidence="2 3">
    <name type="scientific">Pontibacter aquaedesilientis</name>
    <dbReference type="NCBI Taxonomy" id="2766980"/>
    <lineage>
        <taxon>Bacteria</taxon>
        <taxon>Pseudomonadati</taxon>
        <taxon>Bacteroidota</taxon>
        <taxon>Cytophagia</taxon>
        <taxon>Cytophagales</taxon>
        <taxon>Hymenobacteraceae</taxon>
        <taxon>Pontibacter</taxon>
    </lineage>
</organism>
<feature type="domain" description="Lipid/polyisoprenoid-binding YceI-like" evidence="1">
    <location>
        <begin position="53"/>
        <end position="176"/>
    </location>
</feature>
<protein>
    <submittedName>
        <fullName evidence="2">YceI family protein</fullName>
    </submittedName>
</protein>
<dbReference type="InterPro" id="IPR007372">
    <property type="entry name" value="Lipid/polyisoprenoid-bd_YceI"/>
</dbReference>
<dbReference type="Gene3D" id="2.40.128.110">
    <property type="entry name" value="Lipid/polyisoprenoid-binding, YceI-like"/>
    <property type="match status" value="1"/>
</dbReference>
<evidence type="ECO:0000313" key="3">
    <source>
        <dbReference type="Proteomes" id="UP000625551"/>
    </source>
</evidence>
<evidence type="ECO:0000259" key="1">
    <source>
        <dbReference type="Pfam" id="PF04264"/>
    </source>
</evidence>
<keyword evidence="3" id="KW-1185">Reference proteome</keyword>
<evidence type="ECO:0000313" key="2">
    <source>
        <dbReference type="EMBL" id="MBD1396628.1"/>
    </source>
</evidence>